<organism evidence="1">
    <name type="scientific">Jonesiaceae bacterium BS-20</name>
    <dbReference type="NCBI Taxonomy" id="3120821"/>
    <lineage>
        <taxon>Bacteria</taxon>
        <taxon>Bacillati</taxon>
        <taxon>Actinomycetota</taxon>
        <taxon>Actinomycetes</taxon>
        <taxon>Micrococcales</taxon>
        <taxon>Jonesiaceae</taxon>
    </lineage>
</organism>
<name>A0AAU7DXD4_9MICO</name>
<sequence>MNIWAPTALILGPAETRKGSGAQPFKGKALARVVAQPLFANAPRQQTAG</sequence>
<gene>
    <name evidence="1" type="ORF">V5R04_03890</name>
</gene>
<dbReference type="EMBL" id="CP146203">
    <property type="protein sequence ID" value="XBH22375.1"/>
    <property type="molecule type" value="Genomic_DNA"/>
</dbReference>
<accession>A0AAU7DXD4</accession>
<reference evidence="1" key="1">
    <citation type="submission" date="2024-02" db="EMBL/GenBank/DDBJ databases">
        <title>Tomenella chthoni gen. nov. sp. nov., a member of the family Jonesiaceae isolated from bat guano.</title>
        <authorList>
            <person name="Miller S.L."/>
            <person name="King J."/>
            <person name="Sankaranarayanan K."/>
            <person name="Lawson P.A."/>
        </authorList>
    </citation>
    <scope>NUCLEOTIDE SEQUENCE</scope>
    <source>
        <strain evidence="1">BS-20</strain>
    </source>
</reference>
<proteinExistence type="predicted"/>
<protein>
    <submittedName>
        <fullName evidence="1">Uncharacterized protein</fullName>
    </submittedName>
</protein>
<evidence type="ECO:0000313" key="1">
    <source>
        <dbReference type="EMBL" id="XBH22375.1"/>
    </source>
</evidence>
<dbReference type="AlphaFoldDB" id="A0AAU7DXD4"/>